<dbReference type="Proteomes" id="UP000677228">
    <property type="component" value="Unassembled WGS sequence"/>
</dbReference>
<protein>
    <submittedName>
        <fullName evidence="2">Uncharacterized protein</fullName>
    </submittedName>
</protein>
<accession>A0A8S2CZK0</accession>
<reference evidence="2" key="1">
    <citation type="submission" date="2021-02" db="EMBL/GenBank/DDBJ databases">
        <authorList>
            <person name="Nowell W R."/>
        </authorList>
    </citation>
    <scope>NUCLEOTIDE SEQUENCE</scope>
</reference>
<evidence type="ECO:0000313" key="4">
    <source>
        <dbReference type="Proteomes" id="UP000677228"/>
    </source>
</evidence>
<name>A0A8S2CZK0_9BILA</name>
<evidence type="ECO:0000256" key="1">
    <source>
        <dbReference type="SAM" id="MobiDB-lite"/>
    </source>
</evidence>
<dbReference type="Proteomes" id="UP000682733">
    <property type="component" value="Unassembled WGS sequence"/>
</dbReference>
<proteinExistence type="predicted"/>
<feature type="region of interest" description="Disordered" evidence="1">
    <location>
        <begin position="741"/>
        <end position="764"/>
    </location>
</feature>
<sequence length="822" mass="92973">MTAATKVTKIFKHDYMKNIPRDAGHTRLQNTVTNSPNGLALLEFLAVGDVCIVNDEIDNIFVKWGIYNEELTEEVSILRSLFDGTDGLFQSTSLTRIETNKARLSILGGTTGTHLANVLKSWSNGDGQDSLFSRMMFLPVWYKATRPNELKFNSAHAGIPSFIHVFLVCHLFGSIEYRFDTTDEFHISTTAGTRAYGSADNYVVNKVADQTEILLHSQCKDLPPHIASFYAKVNDVYPRICVLLKLYKNIMSVLTELQNIIDFDDDFQENAVDTQKFIAAAAKVLNQLFLSTAEQAEKSGMPVLYIDKKTCEQAWKYYLFIFNSIKSIFNIDSVTSVNGTRCEQLLVNPAYCKRILSFPYTFFSITMIAGYDRHDVRKCGPFKTHPERFHDCGQALIDDGLLFTEKFIATCEIAYHKVPPPTACTPRSHEEIDMELKLNKWGMTLLEYREIHQKSCSVKKLTDLASKFMVKRYKQYYQDFPKYIKNECVRQDVDALVQDGLLVQEVINGRLTFSLKAANQVSPDNNPLQTFFPNNNNNNQPPSTQETTTTSNNQVTTLPDTETLLQQRPMNSSSRQPITATHESSLNYTTIQSSALNITTILSKQTVDPSSENRATMLQSSLIPSSDSLSLSDWNRSSQVPQELVSWSDTTVKENDNITQSKFVVAAQTNVNVNEEQHTSSIMIAHGQQEKLNHIHNAQLNDSVKNADELDDYQLIDISNSPTINVEEQLLEVMDDNEQVLAKQSADKSNKAQNVIDDKNNNRKRKEELNEAEIHNVYNKVLVLRSPIISARDITNSSTWADTNLGIIGKLKFQIQTNWEVE</sequence>
<evidence type="ECO:0000313" key="3">
    <source>
        <dbReference type="EMBL" id="CAF3628114.1"/>
    </source>
</evidence>
<gene>
    <name evidence="2" type="ORF">OVA965_LOCUS6746</name>
    <name evidence="3" type="ORF">TMI583_LOCUS6742</name>
</gene>
<evidence type="ECO:0000313" key="2">
    <source>
        <dbReference type="EMBL" id="CAF0843082.1"/>
    </source>
</evidence>
<feature type="region of interest" description="Disordered" evidence="1">
    <location>
        <begin position="524"/>
        <end position="555"/>
    </location>
</feature>
<feature type="compositionally biased region" description="Low complexity" evidence="1">
    <location>
        <begin position="525"/>
        <end position="555"/>
    </location>
</feature>
<organism evidence="2 4">
    <name type="scientific">Didymodactylos carnosus</name>
    <dbReference type="NCBI Taxonomy" id="1234261"/>
    <lineage>
        <taxon>Eukaryota</taxon>
        <taxon>Metazoa</taxon>
        <taxon>Spiralia</taxon>
        <taxon>Gnathifera</taxon>
        <taxon>Rotifera</taxon>
        <taxon>Eurotatoria</taxon>
        <taxon>Bdelloidea</taxon>
        <taxon>Philodinida</taxon>
        <taxon>Philodinidae</taxon>
        <taxon>Didymodactylos</taxon>
    </lineage>
</organism>
<dbReference type="EMBL" id="CAJNOK010002064">
    <property type="protein sequence ID" value="CAF0843082.1"/>
    <property type="molecule type" value="Genomic_DNA"/>
</dbReference>
<comment type="caution">
    <text evidence="2">The sequence shown here is derived from an EMBL/GenBank/DDBJ whole genome shotgun (WGS) entry which is preliminary data.</text>
</comment>
<dbReference type="AlphaFoldDB" id="A0A8S2CZK0"/>
<feature type="compositionally biased region" description="Basic and acidic residues" evidence="1">
    <location>
        <begin position="745"/>
        <end position="764"/>
    </location>
</feature>
<dbReference type="EMBL" id="CAJOBA010002064">
    <property type="protein sequence ID" value="CAF3628114.1"/>
    <property type="molecule type" value="Genomic_DNA"/>
</dbReference>